<proteinExistence type="predicted"/>
<evidence type="ECO:0000313" key="2">
    <source>
        <dbReference type="Proteomes" id="UP001163046"/>
    </source>
</evidence>
<dbReference type="EMBL" id="MU825894">
    <property type="protein sequence ID" value="KAJ7383815.1"/>
    <property type="molecule type" value="Genomic_DNA"/>
</dbReference>
<sequence>MIDECYEENSELCNKIIRKNGDLKSVRETAKVFEVANESSQMMKRGRGAAGGCIPVPVETAGNITESNSGQSIEIIGIHISLHLDIQADITVVPEKHYEKLPDNSHLQPTRVAIRSYSGEGKGPALPLLGKFTATLSQGEKK</sequence>
<dbReference type="Proteomes" id="UP001163046">
    <property type="component" value="Unassembled WGS sequence"/>
</dbReference>
<evidence type="ECO:0000313" key="1">
    <source>
        <dbReference type="EMBL" id="KAJ7383815.1"/>
    </source>
</evidence>
<protein>
    <submittedName>
        <fullName evidence="1">Uncharacterized protein</fullName>
    </submittedName>
</protein>
<accession>A0A9W9ZM39</accession>
<dbReference type="OrthoDB" id="10060843at2759"/>
<comment type="caution">
    <text evidence="1">The sequence shown here is derived from an EMBL/GenBank/DDBJ whole genome shotgun (WGS) entry which is preliminary data.</text>
</comment>
<organism evidence="1 2">
    <name type="scientific">Desmophyllum pertusum</name>
    <dbReference type="NCBI Taxonomy" id="174260"/>
    <lineage>
        <taxon>Eukaryota</taxon>
        <taxon>Metazoa</taxon>
        <taxon>Cnidaria</taxon>
        <taxon>Anthozoa</taxon>
        <taxon>Hexacorallia</taxon>
        <taxon>Scleractinia</taxon>
        <taxon>Caryophylliina</taxon>
        <taxon>Caryophylliidae</taxon>
        <taxon>Desmophyllum</taxon>
    </lineage>
</organism>
<reference evidence="1" key="1">
    <citation type="submission" date="2023-01" db="EMBL/GenBank/DDBJ databases">
        <title>Genome assembly of the deep-sea coral Lophelia pertusa.</title>
        <authorList>
            <person name="Herrera S."/>
            <person name="Cordes E."/>
        </authorList>
    </citation>
    <scope>NUCLEOTIDE SEQUENCE</scope>
    <source>
        <strain evidence="1">USNM1676648</strain>
        <tissue evidence="1">Polyp</tissue>
    </source>
</reference>
<keyword evidence="2" id="KW-1185">Reference proteome</keyword>
<dbReference type="AlphaFoldDB" id="A0A9W9ZM39"/>
<gene>
    <name evidence="1" type="ORF">OS493_025687</name>
</gene>
<name>A0A9W9ZM39_9CNID</name>